<keyword evidence="3" id="KW-1185">Reference proteome</keyword>
<dbReference type="GO" id="GO:0046872">
    <property type="term" value="F:metal ion binding"/>
    <property type="evidence" value="ECO:0007669"/>
    <property type="project" value="InterPro"/>
</dbReference>
<proteinExistence type="predicted"/>
<dbReference type="EMBL" id="BAOS01000017">
    <property type="protein sequence ID" value="GAX60968.1"/>
    <property type="molecule type" value="Genomic_DNA"/>
</dbReference>
<dbReference type="PANTHER" id="PTHR11851:SF224">
    <property type="entry name" value="PROCESSING PROTEASE"/>
    <property type="match status" value="1"/>
</dbReference>
<comment type="caution">
    <text evidence="2">The sequence shown here is derived from an EMBL/GenBank/DDBJ whole genome shotgun (WGS) entry which is preliminary data.</text>
</comment>
<dbReference type="InterPro" id="IPR050361">
    <property type="entry name" value="MPP/UQCRC_Complex"/>
</dbReference>
<evidence type="ECO:0000313" key="2">
    <source>
        <dbReference type="EMBL" id="GAX60968.1"/>
    </source>
</evidence>
<evidence type="ECO:0000313" key="3">
    <source>
        <dbReference type="Proteomes" id="UP000218542"/>
    </source>
</evidence>
<evidence type="ECO:0000259" key="1">
    <source>
        <dbReference type="Pfam" id="PF05193"/>
    </source>
</evidence>
<dbReference type="Pfam" id="PF05193">
    <property type="entry name" value="Peptidase_M16_C"/>
    <property type="match status" value="1"/>
</dbReference>
<reference evidence="3" key="1">
    <citation type="journal article" date="2017" name="Environ. Microbiol. Rep.">
        <title>Genetic Diversity of Marine Anaerobic Ammonium-Oxidizing Bacteria as Revealed by Genomic and Proteomic Analyses of 'Candidatus Scalindua japonica'.</title>
        <authorList>
            <person name="Oshiki M."/>
            <person name="Mizuto K."/>
            <person name="Kimura Z."/>
            <person name="Kindaichi T."/>
            <person name="Satoh H."/>
            <person name="Okabe S."/>
        </authorList>
    </citation>
    <scope>NUCLEOTIDE SEQUENCE [LARGE SCALE GENOMIC DNA]</scope>
    <source>
        <strain evidence="3">husup-a2</strain>
    </source>
</reference>
<dbReference type="PANTHER" id="PTHR11851">
    <property type="entry name" value="METALLOPROTEASE"/>
    <property type="match status" value="1"/>
</dbReference>
<gene>
    <name evidence="2" type="ORF">SCALIN_C17_0001</name>
</gene>
<dbReference type="InterPro" id="IPR011249">
    <property type="entry name" value="Metalloenz_LuxS/M16"/>
</dbReference>
<sequence>MVSQPLLTEKAFEQAQKNVVSLSSTAASSTPEIAIRMLYDNLFVINPGIGWTLGNAEVIKRFNLEEVKEFHGKLYNPSNLVLTISGNLPISDVMDLVKSCFGGQWGEAGWQPPAFNPQLGMFDRTVHQKIGKSQSYVIVANGCEVEEKDQPALHILSNIFSDRLAFNLREKQGLAYSIGTHFPKYKGAHWYNITMGTRPKNIAKAISGIKEEIRLIREASFDEKEVQQTINAALGRRGMRRMDRVSQAYYISMEILDGKSPETDEQYGEKLKAVTPQDLELLAPKIFENDDHLIVIAE</sequence>
<accession>A0A286TYN4</accession>
<dbReference type="SUPFAM" id="SSF63411">
    <property type="entry name" value="LuxS/MPP-like metallohydrolase"/>
    <property type="match status" value="2"/>
</dbReference>
<name>A0A286TYN4_9BACT</name>
<organism evidence="2 3">
    <name type="scientific">Candidatus Scalindua japonica</name>
    <dbReference type="NCBI Taxonomy" id="1284222"/>
    <lineage>
        <taxon>Bacteria</taxon>
        <taxon>Pseudomonadati</taxon>
        <taxon>Planctomycetota</taxon>
        <taxon>Candidatus Brocadiia</taxon>
        <taxon>Candidatus Brocadiales</taxon>
        <taxon>Candidatus Scalinduaceae</taxon>
        <taxon>Candidatus Scalindua</taxon>
    </lineage>
</organism>
<dbReference type="Proteomes" id="UP000218542">
    <property type="component" value="Unassembled WGS sequence"/>
</dbReference>
<dbReference type="OrthoDB" id="9811314at2"/>
<dbReference type="InterPro" id="IPR007863">
    <property type="entry name" value="Peptidase_M16_C"/>
</dbReference>
<protein>
    <submittedName>
        <fullName evidence="2">Zn-dependent peptidase</fullName>
    </submittedName>
</protein>
<dbReference type="RefSeq" id="WP_096894364.1">
    <property type="nucleotide sequence ID" value="NZ_BAOS01000017.1"/>
</dbReference>
<dbReference type="AlphaFoldDB" id="A0A286TYN4"/>
<dbReference type="Gene3D" id="3.30.830.10">
    <property type="entry name" value="Metalloenzyme, LuxS/M16 peptidase-like"/>
    <property type="match status" value="2"/>
</dbReference>
<feature type="domain" description="Peptidase M16 C-terminal" evidence="1">
    <location>
        <begin position="62"/>
        <end position="232"/>
    </location>
</feature>